<feature type="region of interest" description="Disordered" evidence="1">
    <location>
        <begin position="371"/>
        <end position="400"/>
    </location>
</feature>
<keyword evidence="3" id="KW-1185">Reference proteome</keyword>
<gene>
    <name evidence="2" type="primary">Contig12871.g13735</name>
    <name evidence="2" type="ORF">STYLEM_9374</name>
</gene>
<sequence length="722" mass="84915">METLIIFRCQRLLLRITRDTLKMSNMLSMIVLIDAQKRVDTLIHSLQIKLRVSHKSICQVALQKSFLDFTVDQNGALKFKVNQWLTGFEYAFLLRHYRAYMELNPGKYLISDYGHPPLIYEKPKAGQIYFIKGWHLREFGFPRDQLIKKRYKWKKMNFTTDLPKNNPLCTYLVASAKYDSELLRMHVVALSSGNQLKRRRRKQQERHSDADDYQDEDSLSNQSQVISSAKQDLAYEEESKNQPKINEITTNISQRTKRLMMRNESQKFNSYSIKTRRQRSLLQKQSQMNLFEPEIVVPKIAYDNECNRIFNSIKPFDEDQINAEFVEAQNLLDKAKHYIDHKGEQNTNILKKQNQNCYKFNASEDLSENKLVSEEESQFQENSSNNDKSKRINVPKQQQSYVTPKIRRPYKKGKKIISTNKEFEQRILLPQNYDSDSPSKTSFFDKENQQSQIQSFGVKDCKQQQLDNYQKQSLMDVLVNKDISQIWKFQANKCLTSKLALKSTDTYQDLELKKQQNEQQIIINAQNLQNPTTYIYNQDYPKNCNAYLNFSQINWRKLKNEQSGGYHNQSSMMMRLEEILPGHQGNSLTIPCNYQVEQIDNEEINQSFMRDYNSRFFPQIFSQSLKHILSSEKKIALPKVGFGGMSDNQSLDLFNEQINQLVREPSNHQVLREIVEMSSMNLDLGSFDFERRQVLKDIPSNMITSTYIPDQFNLDPSKKYPQ</sequence>
<organism evidence="2 3">
    <name type="scientific">Stylonychia lemnae</name>
    <name type="common">Ciliate</name>
    <dbReference type="NCBI Taxonomy" id="5949"/>
    <lineage>
        <taxon>Eukaryota</taxon>
        <taxon>Sar</taxon>
        <taxon>Alveolata</taxon>
        <taxon>Ciliophora</taxon>
        <taxon>Intramacronucleata</taxon>
        <taxon>Spirotrichea</taxon>
        <taxon>Stichotrichia</taxon>
        <taxon>Sporadotrichida</taxon>
        <taxon>Oxytrichidae</taxon>
        <taxon>Stylonychinae</taxon>
        <taxon>Stylonychia</taxon>
    </lineage>
</organism>
<feature type="region of interest" description="Disordered" evidence="1">
    <location>
        <begin position="194"/>
        <end position="222"/>
    </location>
</feature>
<dbReference type="AlphaFoldDB" id="A0A078AEZ8"/>
<dbReference type="Proteomes" id="UP000039865">
    <property type="component" value="Unassembled WGS sequence"/>
</dbReference>
<evidence type="ECO:0000313" key="2">
    <source>
        <dbReference type="EMBL" id="CDW80376.1"/>
    </source>
</evidence>
<dbReference type="InParanoid" id="A0A078AEZ8"/>
<accession>A0A078AEZ8</accession>
<proteinExistence type="predicted"/>
<evidence type="ECO:0000256" key="1">
    <source>
        <dbReference type="SAM" id="MobiDB-lite"/>
    </source>
</evidence>
<reference evidence="2 3" key="1">
    <citation type="submission" date="2014-06" db="EMBL/GenBank/DDBJ databases">
        <authorList>
            <person name="Swart Estienne"/>
        </authorList>
    </citation>
    <scope>NUCLEOTIDE SEQUENCE [LARGE SCALE GENOMIC DNA]</scope>
    <source>
        <strain evidence="2 3">130c</strain>
    </source>
</reference>
<name>A0A078AEZ8_STYLE</name>
<evidence type="ECO:0000313" key="3">
    <source>
        <dbReference type="Proteomes" id="UP000039865"/>
    </source>
</evidence>
<protein>
    <submittedName>
        <fullName evidence="2">Uncharacterized protein</fullName>
    </submittedName>
</protein>
<dbReference type="EMBL" id="CCKQ01008912">
    <property type="protein sequence ID" value="CDW80376.1"/>
    <property type="molecule type" value="Genomic_DNA"/>
</dbReference>
<dbReference type="OrthoDB" id="313347at2759"/>